<gene>
    <name evidence="2" type="ORF">KUTeg_004242</name>
</gene>
<proteinExistence type="predicted"/>
<evidence type="ECO:0000256" key="1">
    <source>
        <dbReference type="SAM" id="MobiDB-lite"/>
    </source>
</evidence>
<feature type="region of interest" description="Disordered" evidence="1">
    <location>
        <begin position="40"/>
        <end position="63"/>
    </location>
</feature>
<evidence type="ECO:0000313" key="3">
    <source>
        <dbReference type="Proteomes" id="UP001217089"/>
    </source>
</evidence>
<dbReference type="EMBL" id="JARBDR010000214">
    <property type="protein sequence ID" value="KAJ8319151.1"/>
    <property type="molecule type" value="Genomic_DNA"/>
</dbReference>
<protein>
    <submittedName>
        <fullName evidence="2">Uncharacterized protein</fullName>
    </submittedName>
</protein>
<feature type="compositionally biased region" description="Polar residues" evidence="1">
    <location>
        <begin position="114"/>
        <end position="129"/>
    </location>
</feature>
<keyword evidence="3" id="KW-1185">Reference proteome</keyword>
<reference evidence="2 3" key="1">
    <citation type="submission" date="2022-12" db="EMBL/GenBank/DDBJ databases">
        <title>Chromosome-level genome of Tegillarca granosa.</title>
        <authorList>
            <person name="Kim J."/>
        </authorList>
    </citation>
    <scope>NUCLEOTIDE SEQUENCE [LARGE SCALE GENOMIC DNA]</scope>
    <source>
        <strain evidence="2">Teg-2019</strain>
        <tissue evidence="2">Adductor muscle</tissue>
    </source>
</reference>
<evidence type="ECO:0000313" key="2">
    <source>
        <dbReference type="EMBL" id="KAJ8319151.1"/>
    </source>
</evidence>
<organism evidence="2 3">
    <name type="scientific">Tegillarca granosa</name>
    <name type="common">Malaysian cockle</name>
    <name type="synonym">Anadara granosa</name>
    <dbReference type="NCBI Taxonomy" id="220873"/>
    <lineage>
        <taxon>Eukaryota</taxon>
        <taxon>Metazoa</taxon>
        <taxon>Spiralia</taxon>
        <taxon>Lophotrochozoa</taxon>
        <taxon>Mollusca</taxon>
        <taxon>Bivalvia</taxon>
        <taxon>Autobranchia</taxon>
        <taxon>Pteriomorphia</taxon>
        <taxon>Arcoida</taxon>
        <taxon>Arcoidea</taxon>
        <taxon>Arcidae</taxon>
        <taxon>Tegillarca</taxon>
    </lineage>
</organism>
<accession>A0ABQ9FSJ7</accession>
<comment type="caution">
    <text evidence="2">The sequence shown here is derived from an EMBL/GenBank/DDBJ whole genome shotgun (WGS) entry which is preliminary data.</text>
</comment>
<feature type="compositionally biased region" description="Basic and acidic residues" evidence="1">
    <location>
        <begin position="132"/>
        <end position="151"/>
    </location>
</feature>
<sequence>MGTGQVISLYTDADLTKALGENETKEEKQEDIKSKIKAFEVKKDAQVHPSPESVKPTKKRPGSEAFKVFENKGIIMGMYRKAAPPKGRNRSSRAFRLQQVEQSQSNLLFDMGMSPSSQTGKENNTNPPSSDRLGHPEMTEKKSRIKCEKRQGQIKSFVFK</sequence>
<name>A0ABQ9FSJ7_TEGGR</name>
<feature type="region of interest" description="Disordered" evidence="1">
    <location>
        <begin position="110"/>
        <end position="160"/>
    </location>
</feature>
<dbReference type="Proteomes" id="UP001217089">
    <property type="component" value="Unassembled WGS sequence"/>
</dbReference>